<keyword evidence="8" id="KW-1185">Reference proteome</keyword>
<sequence length="187" mass="22130">MSNFQNASLEQLWAEVLRGDKKSFEKLYRQQASSLVRYGRKFTSDIELIEDAIQETFLSLWTKKGQLEIKNSISDYTYKMFRNELVRKITKNAKFETIDEQYGDFETYMGQVLNDSNITNSKLDEVLKMMDLLPCRQKEAIYLKYVENLPYQTIADLMEVKIPHVYNLIHKGLQDLRAFFKEARVKK</sequence>
<dbReference type="InterPro" id="IPR036388">
    <property type="entry name" value="WH-like_DNA-bd_sf"/>
</dbReference>
<comment type="similarity">
    <text evidence="1">Belongs to the sigma-70 factor family. ECF subfamily.</text>
</comment>
<reference evidence="7" key="1">
    <citation type="journal article" date="2014" name="Int. J. Syst. Evol. Microbiol.">
        <title>Complete genome sequence of Corynebacterium casei LMG S-19264T (=DSM 44701T), isolated from a smear-ripened cheese.</title>
        <authorList>
            <consortium name="US DOE Joint Genome Institute (JGI-PGF)"/>
            <person name="Walter F."/>
            <person name="Albersmeier A."/>
            <person name="Kalinowski J."/>
            <person name="Ruckert C."/>
        </authorList>
    </citation>
    <scope>NUCLEOTIDE SEQUENCE</scope>
    <source>
        <strain evidence="7">KCTC 12368</strain>
    </source>
</reference>
<feature type="domain" description="RNA polymerase sigma-70 region 2" evidence="5">
    <location>
        <begin position="27"/>
        <end position="94"/>
    </location>
</feature>
<dbReference type="Gene3D" id="1.10.10.10">
    <property type="entry name" value="Winged helix-like DNA-binding domain superfamily/Winged helix DNA-binding domain"/>
    <property type="match status" value="1"/>
</dbReference>
<accession>A0A918UJ89</accession>
<dbReference type="SUPFAM" id="SSF88659">
    <property type="entry name" value="Sigma3 and sigma4 domains of RNA polymerase sigma factors"/>
    <property type="match status" value="1"/>
</dbReference>
<evidence type="ECO:0000256" key="2">
    <source>
        <dbReference type="ARBA" id="ARBA00023015"/>
    </source>
</evidence>
<protein>
    <recommendedName>
        <fullName evidence="9">RNA polymerase sigma-70 factor, ECF subfamily</fullName>
    </recommendedName>
</protein>
<dbReference type="GO" id="GO:0003677">
    <property type="term" value="F:DNA binding"/>
    <property type="evidence" value="ECO:0007669"/>
    <property type="project" value="InterPro"/>
</dbReference>
<gene>
    <name evidence="7" type="ORF">GCM10007049_01900</name>
</gene>
<dbReference type="AlphaFoldDB" id="A0A918UJ89"/>
<dbReference type="InterPro" id="IPR013324">
    <property type="entry name" value="RNA_pol_sigma_r3/r4-like"/>
</dbReference>
<name>A0A918UJ89_9BACT</name>
<dbReference type="InterPro" id="IPR007627">
    <property type="entry name" value="RNA_pol_sigma70_r2"/>
</dbReference>
<dbReference type="InterPro" id="IPR013325">
    <property type="entry name" value="RNA_pol_sigma_r2"/>
</dbReference>
<reference evidence="7" key="2">
    <citation type="submission" date="2020-09" db="EMBL/GenBank/DDBJ databases">
        <authorList>
            <person name="Sun Q."/>
            <person name="Kim S."/>
        </authorList>
    </citation>
    <scope>NUCLEOTIDE SEQUENCE</scope>
    <source>
        <strain evidence="7">KCTC 12368</strain>
    </source>
</reference>
<evidence type="ECO:0008006" key="9">
    <source>
        <dbReference type="Google" id="ProtNLM"/>
    </source>
</evidence>
<organism evidence="7 8">
    <name type="scientific">Echinicola pacifica</name>
    <dbReference type="NCBI Taxonomy" id="346377"/>
    <lineage>
        <taxon>Bacteria</taxon>
        <taxon>Pseudomonadati</taxon>
        <taxon>Bacteroidota</taxon>
        <taxon>Cytophagia</taxon>
        <taxon>Cytophagales</taxon>
        <taxon>Cyclobacteriaceae</taxon>
        <taxon>Echinicola</taxon>
    </lineage>
</organism>
<dbReference type="Pfam" id="PF04542">
    <property type="entry name" value="Sigma70_r2"/>
    <property type="match status" value="1"/>
</dbReference>
<dbReference type="InterPro" id="IPR014284">
    <property type="entry name" value="RNA_pol_sigma-70_dom"/>
</dbReference>
<dbReference type="InterPro" id="IPR039425">
    <property type="entry name" value="RNA_pol_sigma-70-like"/>
</dbReference>
<dbReference type="InterPro" id="IPR013249">
    <property type="entry name" value="RNA_pol_sigma70_r4_t2"/>
</dbReference>
<keyword evidence="4" id="KW-0804">Transcription</keyword>
<dbReference type="EMBL" id="BMWX01000001">
    <property type="protein sequence ID" value="GGZ13704.1"/>
    <property type="molecule type" value="Genomic_DNA"/>
</dbReference>
<keyword evidence="2" id="KW-0805">Transcription regulation</keyword>
<evidence type="ECO:0000313" key="7">
    <source>
        <dbReference type="EMBL" id="GGZ13704.1"/>
    </source>
</evidence>
<evidence type="ECO:0000256" key="3">
    <source>
        <dbReference type="ARBA" id="ARBA00023082"/>
    </source>
</evidence>
<evidence type="ECO:0000256" key="4">
    <source>
        <dbReference type="ARBA" id="ARBA00023163"/>
    </source>
</evidence>
<dbReference type="RefSeq" id="WP_018474998.1">
    <property type="nucleotide sequence ID" value="NZ_BMWX01000001.1"/>
</dbReference>
<evidence type="ECO:0000256" key="1">
    <source>
        <dbReference type="ARBA" id="ARBA00010641"/>
    </source>
</evidence>
<dbReference type="GO" id="GO:0016987">
    <property type="term" value="F:sigma factor activity"/>
    <property type="evidence" value="ECO:0007669"/>
    <property type="project" value="UniProtKB-KW"/>
</dbReference>
<dbReference type="PANTHER" id="PTHR43133:SF46">
    <property type="entry name" value="RNA POLYMERASE SIGMA-70 FACTOR ECF SUBFAMILY"/>
    <property type="match status" value="1"/>
</dbReference>
<evidence type="ECO:0000313" key="8">
    <source>
        <dbReference type="Proteomes" id="UP000619457"/>
    </source>
</evidence>
<proteinExistence type="inferred from homology"/>
<feature type="domain" description="RNA polymerase sigma factor 70 region 4 type 2" evidence="6">
    <location>
        <begin position="124"/>
        <end position="176"/>
    </location>
</feature>
<evidence type="ECO:0000259" key="5">
    <source>
        <dbReference type="Pfam" id="PF04542"/>
    </source>
</evidence>
<dbReference type="Pfam" id="PF08281">
    <property type="entry name" value="Sigma70_r4_2"/>
    <property type="match status" value="1"/>
</dbReference>
<evidence type="ECO:0000259" key="6">
    <source>
        <dbReference type="Pfam" id="PF08281"/>
    </source>
</evidence>
<dbReference type="Proteomes" id="UP000619457">
    <property type="component" value="Unassembled WGS sequence"/>
</dbReference>
<dbReference type="NCBIfam" id="TIGR02937">
    <property type="entry name" value="sigma70-ECF"/>
    <property type="match status" value="1"/>
</dbReference>
<dbReference type="GO" id="GO:0006352">
    <property type="term" value="P:DNA-templated transcription initiation"/>
    <property type="evidence" value="ECO:0007669"/>
    <property type="project" value="InterPro"/>
</dbReference>
<comment type="caution">
    <text evidence="7">The sequence shown here is derived from an EMBL/GenBank/DDBJ whole genome shotgun (WGS) entry which is preliminary data.</text>
</comment>
<dbReference type="SUPFAM" id="SSF88946">
    <property type="entry name" value="Sigma2 domain of RNA polymerase sigma factors"/>
    <property type="match status" value="1"/>
</dbReference>
<dbReference type="CDD" id="cd06171">
    <property type="entry name" value="Sigma70_r4"/>
    <property type="match status" value="1"/>
</dbReference>
<dbReference type="PANTHER" id="PTHR43133">
    <property type="entry name" value="RNA POLYMERASE ECF-TYPE SIGMA FACTO"/>
    <property type="match status" value="1"/>
</dbReference>
<keyword evidence="3" id="KW-0731">Sigma factor</keyword>
<dbReference type="Gene3D" id="1.10.1740.10">
    <property type="match status" value="1"/>
</dbReference>